<comment type="caution">
    <text evidence="1">The sequence shown here is derived from an EMBL/GenBank/DDBJ whole genome shotgun (WGS) entry which is preliminary data.</text>
</comment>
<gene>
    <name evidence="1" type="ORF">FB465_1502</name>
</gene>
<organism evidence="1 2">
    <name type="scientific">Kitasatospora atroaurantiaca</name>
    <dbReference type="NCBI Taxonomy" id="285545"/>
    <lineage>
        <taxon>Bacteria</taxon>
        <taxon>Bacillati</taxon>
        <taxon>Actinomycetota</taxon>
        <taxon>Actinomycetes</taxon>
        <taxon>Kitasatosporales</taxon>
        <taxon>Streptomycetaceae</taxon>
        <taxon>Kitasatospora</taxon>
    </lineage>
</organism>
<keyword evidence="2" id="KW-1185">Reference proteome</keyword>
<dbReference type="EMBL" id="VIVR01000001">
    <property type="protein sequence ID" value="TWE16519.1"/>
    <property type="molecule type" value="Genomic_DNA"/>
</dbReference>
<name>A0A561ELS3_9ACTN</name>
<dbReference type="Proteomes" id="UP000318416">
    <property type="component" value="Unassembled WGS sequence"/>
</dbReference>
<dbReference type="AlphaFoldDB" id="A0A561ELS3"/>
<protein>
    <submittedName>
        <fullName evidence="1">Uncharacterized protein</fullName>
    </submittedName>
</protein>
<reference evidence="1 2" key="1">
    <citation type="submission" date="2019-06" db="EMBL/GenBank/DDBJ databases">
        <title>Sequencing the genomes of 1000 actinobacteria strains.</title>
        <authorList>
            <person name="Klenk H.-P."/>
        </authorList>
    </citation>
    <scope>NUCLEOTIDE SEQUENCE [LARGE SCALE GENOMIC DNA]</scope>
    <source>
        <strain evidence="1 2">DSM 41649</strain>
    </source>
</reference>
<dbReference type="RefSeq" id="WP_145788711.1">
    <property type="nucleotide sequence ID" value="NZ_BAAABR010000002.1"/>
</dbReference>
<proteinExistence type="predicted"/>
<accession>A0A561ELS3</accession>
<evidence type="ECO:0000313" key="2">
    <source>
        <dbReference type="Proteomes" id="UP000318416"/>
    </source>
</evidence>
<sequence>MATSRALEYLESPRNLVGCAAGAVGLGLHFAGLAGPWWPGVVAGLYGAGALLVPGRRQPEAQPLRELAERAELVGVPGSVGLDGLLAALAGAPGVERIVGWELPVALDGYVRARVWEGLEPGGVDAAAVLRAEVDRLTGVVARLVT</sequence>
<dbReference type="OrthoDB" id="4337113at2"/>
<evidence type="ECO:0000313" key="1">
    <source>
        <dbReference type="EMBL" id="TWE16519.1"/>
    </source>
</evidence>